<evidence type="ECO:0000313" key="3">
    <source>
        <dbReference type="EMBL" id="NYH85935.1"/>
    </source>
</evidence>
<gene>
    <name evidence="3" type="ORF">FHR37_004786</name>
    <name evidence="4" type="ORF">SAMN05421678_10153</name>
</gene>
<dbReference type="Proteomes" id="UP000199052">
    <property type="component" value="Unassembled WGS sequence"/>
</dbReference>
<dbReference type="AlphaFoldDB" id="A0A1I2KAP5"/>
<dbReference type="STRING" id="504797.SAMN05421678_10153"/>
<dbReference type="PROSITE" id="PS51257">
    <property type="entry name" value="PROKAR_LIPOPROTEIN"/>
    <property type="match status" value="1"/>
</dbReference>
<evidence type="ECO:0000313" key="6">
    <source>
        <dbReference type="Proteomes" id="UP000533017"/>
    </source>
</evidence>
<reference evidence="4 5" key="1">
    <citation type="submission" date="2016-10" db="EMBL/GenBank/DDBJ databases">
        <authorList>
            <person name="de Groot N.N."/>
        </authorList>
    </citation>
    <scope>NUCLEOTIDE SEQUENCE [LARGE SCALE GENOMIC DNA]</scope>
    <source>
        <strain evidence="4 5">CPCC 202808</strain>
    </source>
</reference>
<feature type="region of interest" description="Disordered" evidence="1">
    <location>
        <begin position="28"/>
        <end position="73"/>
    </location>
</feature>
<dbReference type="EMBL" id="FOOI01000001">
    <property type="protein sequence ID" value="SFF62191.1"/>
    <property type="molecule type" value="Genomic_DNA"/>
</dbReference>
<dbReference type="RefSeq" id="WP_175542278.1">
    <property type="nucleotide sequence ID" value="NZ_FOOI01000001.1"/>
</dbReference>
<evidence type="ECO:0000256" key="2">
    <source>
        <dbReference type="SAM" id="SignalP"/>
    </source>
</evidence>
<feature type="compositionally biased region" description="Low complexity" evidence="1">
    <location>
        <begin position="28"/>
        <end position="72"/>
    </location>
</feature>
<evidence type="ECO:0000256" key="1">
    <source>
        <dbReference type="SAM" id="MobiDB-lite"/>
    </source>
</evidence>
<dbReference type="Proteomes" id="UP000533017">
    <property type="component" value="Unassembled WGS sequence"/>
</dbReference>
<feature type="signal peptide" evidence="2">
    <location>
        <begin position="1"/>
        <end position="23"/>
    </location>
</feature>
<evidence type="ECO:0000313" key="4">
    <source>
        <dbReference type="EMBL" id="SFF62191.1"/>
    </source>
</evidence>
<evidence type="ECO:0000313" key="5">
    <source>
        <dbReference type="Proteomes" id="UP000199052"/>
    </source>
</evidence>
<dbReference type="EMBL" id="JACBZA010000001">
    <property type="protein sequence ID" value="NYH85935.1"/>
    <property type="molecule type" value="Genomic_DNA"/>
</dbReference>
<keyword evidence="2" id="KW-0732">Signal</keyword>
<accession>A0A1I2KAP5</accession>
<organism evidence="4 5">
    <name type="scientific">Actinopolymorpha cephalotaxi</name>
    <dbReference type="NCBI Taxonomy" id="504797"/>
    <lineage>
        <taxon>Bacteria</taxon>
        <taxon>Bacillati</taxon>
        <taxon>Actinomycetota</taxon>
        <taxon>Actinomycetes</taxon>
        <taxon>Propionibacteriales</taxon>
        <taxon>Actinopolymorphaceae</taxon>
        <taxon>Actinopolymorpha</taxon>
    </lineage>
</organism>
<proteinExistence type="predicted"/>
<name>A0A1I2KAP5_9ACTN</name>
<keyword evidence="6" id="KW-1185">Reference proteome</keyword>
<feature type="chain" id="PRO_5011543635" evidence="2">
    <location>
        <begin position="24"/>
        <end position="502"/>
    </location>
</feature>
<sequence length="502" mass="53561">MIRRGSLAAVAAGLTLVASVMLAACGTTSTAPSGATTRPSTPSTPATSAPSTAPASNLDCTPTVAPTPSPSADVPRIVAIRNEDCELTPGGPPARFGVEVTNPTGRAVRAGLSFTLPWGLKADELRLEYHDDAGWHRLTMTWISEDEPEALHSELAPVRLRPHETRTSRLRVAVPRTYHDGVNFWARTRLDLGDPSHRDDSSAPGPVFALNPPVGTPVNLTLPERRVPVGGAPVEFTATVDNTTGRSYRRAGLDLGIDFAAADHLRLEVFRGGGWHRLTLRAADDHSVLASPTADAAMPAGYHHTYRFRLTLRPGSVQNDKLLSFSLRDRTRFGSGALTSEGADLGTAYRKLHVLLPTVHIRTPEAVTVPGSANLTVGFVNDTSVSLPPVHVRLTVTNPASRAWFTVRTRRSGSTALWRKLPAHAAPDGFHAWTVDLPAPRDGSTPAGFGADDEVRIQLSTWDLEVANMLHVAAQVVLADGTPVSASTEGDTEHAYIGVSTR</sequence>
<reference evidence="3 6" key="2">
    <citation type="submission" date="2020-07" db="EMBL/GenBank/DDBJ databases">
        <title>Sequencing the genomes of 1000 actinobacteria strains.</title>
        <authorList>
            <person name="Klenk H.-P."/>
        </authorList>
    </citation>
    <scope>NUCLEOTIDE SEQUENCE [LARGE SCALE GENOMIC DNA]</scope>
    <source>
        <strain evidence="3 6">DSM 45117</strain>
    </source>
</reference>
<protein>
    <submittedName>
        <fullName evidence="4">Uncharacterized protein</fullName>
    </submittedName>
</protein>